<dbReference type="Proteomes" id="UP000298663">
    <property type="component" value="Unassembled WGS sequence"/>
</dbReference>
<reference evidence="1 2" key="1">
    <citation type="journal article" date="2015" name="Genome Biol.">
        <title>Comparative genomics of Steinernema reveals deeply conserved gene regulatory networks.</title>
        <authorList>
            <person name="Dillman A.R."/>
            <person name="Macchietto M."/>
            <person name="Porter C.F."/>
            <person name="Rogers A."/>
            <person name="Williams B."/>
            <person name="Antoshechkin I."/>
            <person name="Lee M.M."/>
            <person name="Goodwin Z."/>
            <person name="Lu X."/>
            <person name="Lewis E.E."/>
            <person name="Goodrich-Blair H."/>
            <person name="Stock S.P."/>
            <person name="Adams B.J."/>
            <person name="Sternberg P.W."/>
            <person name="Mortazavi A."/>
        </authorList>
    </citation>
    <scope>NUCLEOTIDE SEQUENCE [LARGE SCALE GENOMIC DNA]</scope>
    <source>
        <strain evidence="1 2">ALL</strain>
    </source>
</reference>
<evidence type="ECO:0000313" key="1">
    <source>
        <dbReference type="EMBL" id="TKR88938.1"/>
    </source>
</evidence>
<organism evidence="1 2">
    <name type="scientific">Steinernema carpocapsae</name>
    <name type="common">Entomopathogenic nematode</name>
    <dbReference type="NCBI Taxonomy" id="34508"/>
    <lineage>
        <taxon>Eukaryota</taxon>
        <taxon>Metazoa</taxon>
        <taxon>Ecdysozoa</taxon>
        <taxon>Nematoda</taxon>
        <taxon>Chromadorea</taxon>
        <taxon>Rhabditida</taxon>
        <taxon>Tylenchina</taxon>
        <taxon>Panagrolaimomorpha</taxon>
        <taxon>Strongyloidoidea</taxon>
        <taxon>Steinernematidae</taxon>
        <taxon>Steinernema</taxon>
    </lineage>
</organism>
<evidence type="ECO:0000313" key="2">
    <source>
        <dbReference type="Proteomes" id="UP000298663"/>
    </source>
</evidence>
<reference evidence="1 2" key="2">
    <citation type="journal article" date="2019" name="G3 (Bethesda)">
        <title>Hybrid Assembly of the Genome of the Entomopathogenic Nematode Steinernema carpocapsae Identifies the X-Chromosome.</title>
        <authorList>
            <person name="Serra L."/>
            <person name="Macchietto M."/>
            <person name="Macias-Munoz A."/>
            <person name="McGill C.J."/>
            <person name="Rodriguez I.M."/>
            <person name="Rodriguez B."/>
            <person name="Murad R."/>
            <person name="Mortazavi A."/>
        </authorList>
    </citation>
    <scope>NUCLEOTIDE SEQUENCE [LARGE SCALE GENOMIC DNA]</scope>
    <source>
        <strain evidence="1 2">ALL</strain>
    </source>
</reference>
<protein>
    <submittedName>
        <fullName evidence="1">Uncharacterized protein</fullName>
    </submittedName>
</protein>
<gene>
    <name evidence="1" type="ORF">L596_013105</name>
</gene>
<keyword evidence="2" id="KW-1185">Reference proteome</keyword>
<dbReference type="EMBL" id="AZBU02000003">
    <property type="protein sequence ID" value="TKR88938.1"/>
    <property type="molecule type" value="Genomic_DNA"/>
</dbReference>
<comment type="caution">
    <text evidence="1">The sequence shown here is derived from an EMBL/GenBank/DDBJ whole genome shotgun (WGS) entry which is preliminary data.</text>
</comment>
<name>A0A4U5NZ83_STECR</name>
<sequence>MRCPTIKHHYLWWSYHEHPECRKDYDRATKGDERHSEIPQRLIHKLKIHVTCAFVMVMLMTCSNRVYNVRPT</sequence>
<proteinExistence type="predicted"/>
<dbReference type="AlphaFoldDB" id="A0A4U5NZ83"/>
<accession>A0A4U5NZ83</accession>